<protein>
    <submittedName>
        <fullName evidence="2">Acetyltransferase (GNAT) domain-containing protein</fullName>
    </submittedName>
</protein>
<gene>
    <name evidence="2" type="ORF">SAMN04488128_103874</name>
</gene>
<proteinExistence type="predicted"/>
<evidence type="ECO:0000313" key="3">
    <source>
        <dbReference type="Proteomes" id="UP000190367"/>
    </source>
</evidence>
<keyword evidence="2" id="KW-0808">Transferase</keyword>
<evidence type="ECO:0000313" key="2">
    <source>
        <dbReference type="EMBL" id="SKA33656.1"/>
    </source>
</evidence>
<name>A0A1T4SZL4_9BACT</name>
<dbReference type="RefSeq" id="WP_078671199.1">
    <property type="nucleotide sequence ID" value="NZ_FUWZ01000003.1"/>
</dbReference>
<dbReference type="OrthoDB" id="4966223at2"/>
<accession>A0A1T4SZL4</accession>
<evidence type="ECO:0000259" key="1">
    <source>
        <dbReference type="PROSITE" id="PS51186"/>
    </source>
</evidence>
<dbReference type="PROSITE" id="PS51186">
    <property type="entry name" value="GNAT"/>
    <property type="match status" value="1"/>
</dbReference>
<feature type="domain" description="N-acetyltransferase" evidence="1">
    <location>
        <begin position="81"/>
        <end position="219"/>
    </location>
</feature>
<dbReference type="STRING" id="634771.SAMN04488128_103874"/>
<reference evidence="3" key="1">
    <citation type="submission" date="2017-02" db="EMBL/GenBank/DDBJ databases">
        <authorList>
            <person name="Varghese N."/>
            <person name="Submissions S."/>
        </authorList>
    </citation>
    <scope>NUCLEOTIDE SEQUENCE [LARGE SCALE GENOMIC DNA]</scope>
    <source>
        <strain evidence="3">DSM 22224</strain>
    </source>
</reference>
<dbReference type="InterPro" id="IPR016181">
    <property type="entry name" value="Acyl_CoA_acyltransferase"/>
</dbReference>
<dbReference type="Pfam" id="PF00583">
    <property type="entry name" value="Acetyltransf_1"/>
    <property type="match status" value="1"/>
</dbReference>
<dbReference type="Proteomes" id="UP000190367">
    <property type="component" value="Unassembled WGS sequence"/>
</dbReference>
<dbReference type="CDD" id="cd04301">
    <property type="entry name" value="NAT_SF"/>
    <property type="match status" value="1"/>
</dbReference>
<dbReference type="InterPro" id="IPR000182">
    <property type="entry name" value="GNAT_dom"/>
</dbReference>
<dbReference type="Gene3D" id="3.40.630.30">
    <property type="match status" value="1"/>
</dbReference>
<keyword evidence="3" id="KW-1185">Reference proteome</keyword>
<dbReference type="AlphaFoldDB" id="A0A1T4SZL4"/>
<organism evidence="2 3">
    <name type="scientific">Chitinophaga eiseniae</name>
    <dbReference type="NCBI Taxonomy" id="634771"/>
    <lineage>
        <taxon>Bacteria</taxon>
        <taxon>Pseudomonadati</taxon>
        <taxon>Bacteroidota</taxon>
        <taxon>Chitinophagia</taxon>
        <taxon>Chitinophagales</taxon>
        <taxon>Chitinophagaceae</taxon>
        <taxon>Chitinophaga</taxon>
    </lineage>
</organism>
<dbReference type="EMBL" id="FUWZ01000003">
    <property type="protein sequence ID" value="SKA33656.1"/>
    <property type="molecule type" value="Genomic_DNA"/>
</dbReference>
<dbReference type="SUPFAM" id="SSF55729">
    <property type="entry name" value="Acyl-CoA N-acyltransferases (Nat)"/>
    <property type="match status" value="1"/>
</dbReference>
<dbReference type="GO" id="GO:0016747">
    <property type="term" value="F:acyltransferase activity, transferring groups other than amino-acyl groups"/>
    <property type="evidence" value="ECO:0007669"/>
    <property type="project" value="InterPro"/>
</dbReference>
<sequence>MTTDETYAQADPQVVETWLKGWSLARELPLPIADRGGLRVDVGWPDQQARYVFPAIGPGLFHFANTIVQPAVFLKVCAPASLVRPVLPPRWVIQTPGFMMTRTLPAHPFRLPLPKGYILTVDATNAGIVATIHAPDGEVAASGRLAIVDDYIIYDRIVTTPAHQRRGLGSAVMAALTSEAVSRGIRKGILVATPAGKALYETLGWKMYSLYTTAVIPHI</sequence>